<dbReference type="InterPro" id="IPR001680">
    <property type="entry name" value="WD40_rpt"/>
</dbReference>
<dbReference type="InterPro" id="IPR036047">
    <property type="entry name" value="F-box-like_dom_sf"/>
</dbReference>
<evidence type="ECO:0000256" key="2">
    <source>
        <dbReference type="ARBA" id="ARBA00007968"/>
    </source>
</evidence>
<name>A0A0G2F3J8_PHACM</name>
<evidence type="ECO:0000256" key="6">
    <source>
        <dbReference type="ARBA" id="ARBA00032113"/>
    </source>
</evidence>
<dbReference type="InterPro" id="IPR001810">
    <property type="entry name" value="F-box_dom"/>
</dbReference>
<comment type="function">
    <text evidence="1">Component of the SCF(sconB) E3 ubiquitin ligase complex involved in the regulation of sulfur metabolite repression, probably by mediating the inactivation or degradation of the metR transcription factor.</text>
</comment>
<comment type="subunit">
    <text evidence="3">Component of the SCF(sconB) E3 ubiquitin ligase complex.</text>
</comment>
<organism evidence="9 10">
    <name type="scientific">Phaeomoniella chlamydospora</name>
    <name type="common">Phaeoacremonium chlamydosporum</name>
    <dbReference type="NCBI Taxonomy" id="158046"/>
    <lineage>
        <taxon>Eukaryota</taxon>
        <taxon>Fungi</taxon>
        <taxon>Dikarya</taxon>
        <taxon>Ascomycota</taxon>
        <taxon>Pezizomycotina</taxon>
        <taxon>Eurotiomycetes</taxon>
        <taxon>Chaetothyriomycetidae</taxon>
        <taxon>Phaeomoniellales</taxon>
        <taxon>Phaeomoniellaceae</taxon>
        <taxon>Phaeomoniella</taxon>
    </lineage>
</organism>
<gene>
    <name evidence="9" type="ORF">UCRPC4_g00350</name>
</gene>
<dbReference type="SUPFAM" id="SSF50978">
    <property type="entry name" value="WD40 repeat-like"/>
    <property type="match status" value="1"/>
</dbReference>
<sequence>MPKRRRDEEDSEVFTPVKRSRSYYSIDRLSVLSDELVLRILSYLPVHSLLRCQSISRRFHTLAGDSEVWKEKYYARFVRPRARRIPGIKVSALSHTHYSSKLSKWLDDDHLVRKGRETNWKSQYRLRHNWSKGSCRMKELDVAQPPIPSALVKYHQGMVVTLNIEHDLRVWRLKDGTFLGEVRAVGEHSTPTSLSIDAGISTAEHITLTVGYENGSFRIFDMQVSSAKFTKRYAHPASSNGAISSIASTFPYLLTLSQDKTLSLYRFEDGPELAGNRLQPSTLSDPALLSSLIASQAYHPVTVSIRTTSLGVIACIAYSYSRLRLGWNIGLQELLLDRFGKEISSRIAWTPDWLERSANVLYDSVDHEPEIIDFGVELSRQAFIRTKPTSLSYSHPYLLASYPDNTLKVYQVSSTADFLTIASGRRLWGHTSGVSGAEVSDRGKAVSVSSKGNDIRIWELEEGLGKSSSSSSISNLASTGSGGILQRSSIRVQAIPSSDNNKIKHHYQHRHLFDDPNAPTNTDQPLKYWGDIPLTKSNLDPSIHEVTSTPMEPEAAGYIAFDDEQVIVLNHRAGGEQQYITCYDFT</sequence>
<evidence type="ECO:0000256" key="3">
    <source>
        <dbReference type="ARBA" id="ARBA00011725"/>
    </source>
</evidence>
<dbReference type="Pfam" id="PF12937">
    <property type="entry name" value="F-box-like"/>
    <property type="match status" value="1"/>
</dbReference>
<dbReference type="Proteomes" id="UP000053317">
    <property type="component" value="Unassembled WGS sequence"/>
</dbReference>
<dbReference type="OrthoDB" id="3219396at2759"/>
<dbReference type="Gene3D" id="2.130.10.10">
    <property type="entry name" value="YVTN repeat-like/Quinoprotein amine dehydrogenase"/>
    <property type="match status" value="2"/>
</dbReference>
<dbReference type="SMART" id="SM00256">
    <property type="entry name" value="FBOX"/>
    <property type="match status" value="1"/>
</dbReference>
<keyword evidence="7" id="KW-0853">WD repeat</keyword>
<evidence type="ECO:0000256" key="4">
    <source>
        <dbReference type="ARBA" id="ARBA00015819"/>
    </source>
</evidence>
<protein>
    <recommendedName>
        <fullName evidence="4">Probable E3 ubiquitin ligase complex SCF subunit sconB</fullName>
    </recommendedName>
    <alternativeName>
        <fullName evidence="6">Sulfur controller B</fullName>
    </alternativeName>
    <alternativeName>
        <fullName evidence="5">Sulfur metabolite repression control protein B</fullName>
    </alternativeName>
</protein>
<dbReference type="InterPro" id="IPR036322">
    <property type="entry name" value="WD40_repeat_dom_sf"/>
</dbReference>
<dbReference type="AlphaFoldDB" id="A0A0G2F3J8"/>
<dbReference type="PROSITE" id="PS50082">
    <property type="entry name" value="WD_REPEATS_2"/>
    <property type="match status" value="1"/>
</dbReference>
<dbReference type="Pfam" id="PF25499">
    <property type="entry name" value="Beta-prop_pof12"/>
    <property type="match status" value="1"/>
</dbReference>
<evidence type="ECO:0000256" key="1">
    <source>
        <dbReference type="ARBA" id="ARBA00002730"/>
    </source>
</evidence>
<reference evidence="9 10" key="2">
    <citation type="submission" date="2015-05" db="EMBL/GenBank/DDBJ databases">
        <authorList>
            <person name="Morales-Cruz A."/>
            <person name="Amrine K.C."/>
            <person name="Cantu D."/>
        </authorList>
    </citation>
    <scope>NUCLEOTIDE SEQUENCE [LARGE SCALE GENOMIC DNA]</scope>
    <source>
        <strain evidence="9">UCRPC4</strain>
    </source>
</reference>
<dbReference type="PANTHER" id="PTHR44156">
    <property type="entry name" value="SUPERNUMERARY LIMBS, ISOFORM B-RELATED"/>
    <property type="match status" value="1"/>
</dbReference>
<feature type="domain" description="F-box" evidence="8">
    <location>
        <begin position="26"/>
        <end position="72"/>
    </location>
</feature>
<dbReference type="EMBL" id="LCWF01000008">
    <property type="protein sequence ID" value="KKY28841.1"/>
    <property type="molecule type" value="Genomic_DNA"/>
</dbReference>
<evidence type="ECO:0000256" key="5">
    <source>
        <dbReference type="ARBA" id="ARBA00030034"/>
    </source>
</evidence>
<proteinExistence type="inferred from homology"/>
<reference evidence="9 10" key="1">
    <citation type="submission" date="2015-05" db="EMBL/GenBank/DDBJ databases">
        <title>Distinctive expansion of gene families associated with plant cell wall degradation and secondary metabolism in the genomes of grapevine trunk pathogens.</title>
        <authorList>
            <person name="Lawrence D.P."/>
            <person name="Travadon R."/>
            <person name="Rolshausen P.E."/>
            <person name="Baumgartner K."/>
        </authorList>
    </citation>
    <scope>NUCLEOTIDE SEQUENCE [LARGE SCALE GENOMIC DNA]</scope>
    <source>
        <strain evidence="9">UCRPC4</strain>
    </source>
</reference>
<evidence type="ECO:0000259" key="8">
    <source>
        <dbReference type="PROSITE" id="PS50181"/>
    </source>
</evidence>
<evidence type="ECO:0000256" key="7">
    <source>
        <dbReference type="PROSITE-ProRule" id="PRU00221"/>
    </source>
</evidence>
<feature type="repeat" description="WD" evidence="7">
    <location>
        <begin position="427"/>
        <end position="463"/>
    </location>
</feature>
<evidence type="ECO:0000313" key="10">
    <source>
        <dbReference type="Proteomes" id="UP000053317"/>
    </source>
</evidence>
<dbReference type="InterPro" id="IPR053299">
    <property type="entry name" value="ASTRA_WD_repeat"/>
</dbReference>
<comment type="similarity">
    <text evidence="2">Belongs to the WD repeat MET30/SCONB/SCON-2 family.</text>
</comment>
<dbReference type="SUPFAM" id="SSF81383">
    <property type="entry name" value="F-box domain"/>
    <property type="match status" value="1"/>
</dbReference>
<dbReference type="Gene3D" id="1.20.1280.50">
    <property type="match status" value="1"/>
</dbReference>
<dbReference type="InterPro" id="IPR015943">
    <property type="entry name" value="WD40/YVTN_repeat-like_dom_sf"/>
</dbReference>
<keyword evidence="10" id="KW-1185">Reference proteome</keyword>
<evidence type="ECO:0000313" key="9">
    <source>
        <dbReference type="EMBL" id="KKY28841.1"/>
    </source>
</evidence>
<dbReference type="PROSITE" id="PS50181">
    <property type="entry name" value="FBOX"/>
    <property type="match status" value="1"/>
</dbReference>
<accession>A0A0G2F3J8</accession>
<comment type="caution">
    <text evidence="9">The sequence shown here is derived from an EMBL/GenBank/DDBJ whole genome shotgun (WGS) entry which is preliminary data.</text>
</comment>